<keyword evidence="5" id="KW-1185">Reference proteome</keyword>
<dbReference type="GO" id="GO:0009536">
    <property type="term" value="C:plastid"/>
    <property type="evidence" value="ECO:0007669"/>
    <property type="project" value="UniProtKB-SubCell"/>
</dbReference>
<comment type="subcellular location">
    <subcellularLocation>
        <location evidence="1">Plastid</location>
    </subcellularLocation>
</comment>
<proteinExistence type="predicted"/>
<dbReference type="AlphaFoldDB" id="A0AAW1RFG8"/>
<evidence type="ECO:0000256" key="3">
    <source>
        <dbReference type="SAM" id="Phobius"/>
    </source>
</evidence>
<dbReference type="PANTHER" id="PTHR34214">
    <property type="match status" value="1"/>
</dbReference>
<organism evidence="4 5">
    <name type="scientific">Elliptochloris bilobata</name>
    <dbReference type="NCBI Taxonomy" id="381761"/>
    <lineage>
        <taxon>Eukaryota</taxon>
        <taxon>Viridiplantae</taxon>
        <taxon>Chlorophyta</taxon>
        <taxon>core chlorophytes</taxon>
        <taxon>Trebouxiophyceae</taxon>
        <taxon>Trebouxiophyceae incertae sedis</taxon>
        <taxon>Elliptochloris clade</taxon>
        <taxon>Elliptochloris</taxon>
    </lineage>
</organism>
<name>A0AAW1RFG8_9CHLO</name>
<comment type="caution">
    <text evidence="4">The sequence shown here is derived from an EMBL/GenBank/DDBJ whole genome shotgun (WGS) entry which is preliminary data.</text>
</comment>
<reference evidence="4 5" key="1">
    <citation type="journal article" date="2024" name="Nat. Commun.">
        <title>Phylogenomics reveals the evolutionary origins of lichenization in chlorophyte algae.</title>
        <authorList>
            <person name="Puginier C."/>
            <person name="Libourel C."/>
            <person name="Otte J."/>
            <person name="Skaloud P."/>
            <person name="Haon M."/>
            <person name="Grisel S."/>
            <person name="Petersen M."/>
            <person name="Berrin J.G."/>
            <person name="Delaux P.M."/>
            <person name="Dal Grande F."/>
            <person name="Keller J."/>
        </authorList>
    </citation>
    <scope>NUCLEOTIDE SEQUENCE [LARGE SCALE GENOMIC DNA]</scope>
    <source>
        <strain evidence="4 5">SAG 245.80</strain>
    </source>
</reference>
<sequence length="225" mass="24009">MELRESWLFSWATLSLPEYIKRLAILFSAIYGVVGGPVAFQTFDPRQQPGQFLLSGAVGTGVVVLLAILRIYLGWAYVGDRLRTATLDYEETGWYDGATFHKPQEVLVRDRLLAAYEVRPTLARLQATLLAAGGALVLGSGLLLSLILGSADADGVYGRGAAAARGVKVTPDGIVFSKTVRSLADLRDDDEAAAAEAAAQGGIPGYCSDRYFRAQAGGSLCSKFD</sequence>
<keyword evidence="3" id="KW-0472">Membrane</keyword>
<evidence type="ECO:0000313" key="5">
    <source>
        <dbReference type="Proteomes" id="UP001445335"/>
    </source>
</evidence>
<dbReference type="Proteomes" id="UP001445335">
    <property type="component" value="Unassembled WGS sequence"/>
</dbReference>
<dbReference type="PANTHER" id="PTHR34214:SF3">
    <property type="entry name" value="PROTEIN CONSERVED IN THE GREEN LINEAGE AND DIATOMS 27, CHLOROPLASTIC"/>
    <property type="match status" value="1"/>
</dbReference>
<dbReference type="EMBL" id="JALJOU010000041">
    <property type="protein sequence ID" value="KAK9832516.1"/>
    <property type="molecule type" value="Genomic_DNA"/>
</dbReference>
<feature type="transmembrane region" description="Helical" evidence="3">
    <location>
        <begin position="129"/>
        <end position="149"/>
    </location>
</feature>
<evidence type="ECO:0000256" key="1">
    <source>
        <dbReference type="ARBA" id="ARBA00004474"/>
    </source>
</evidence>
<dbReference type="InterPro" id="IPR009631">
    <property type="entry name" value="CGLD27-like"/>
</dbReference>
<gene>
    <name evidence="4" type="ORF">WJX81_003821</name>
</gene>
<keyword evidence="2" id="KW-0934">Plastid</keyword>
<feature type="transmembrane region" description="Helical" evidence="3">
    <location>
        <begin position="52"/>
        <end position="73"/>
    </location>
</feature>
<feature type="transmembrane region" description="Helical" evidence="3">
    <location>
        <begin position="20"/>
        <end position="40"/>
    </location>
</feature>
<protein>
    <recommendedName>
        <fullName evidence="6">DUF1230 family protein</fullName>
    </recommendedName>
</protein>
<dbReference type="Pfam" id="PF06799">
    <property type="entry name" value="CGLD27-like"/>
    <property type="match status" value="1"/>
</dbReference>
<evidence type="ECO:0000313" key="4">
    <source>
        <dbReference type="EMBL" id="KAK9832516.1"/>
    </source>
</evidence>
<evidence type="ECO:0008006" key="6">
    <source>
        <dbReference type="Google" id="ProtNLM"/>
    </source>
</evidence>
<accession>A0AAW1RFG8</accession>
<keyword evidence="3" id="KW-0812">Transmembrane</keyword>
<keyword evidence="3" id="KW-1133">Transmembrane helix</keyword>
<evidence type="ECO:0000256" key="2">
    <source>
        <dbReference type="ARBA" id="ARBA00022640"/>
    </source>
</evidence>